<gene>
    <name evidence="5" type="ORF">RHSIM_Rhsim07G0053800</name>
</gene>
<feature type="region of interest" description="Disordered" evidence="3">
    <location>
        <begin position="546"/>
        <end position="581"/>
    </location>
</feature>
<evidence type="ECO:0000313" key="5">
    <source>
        <dbReference type="EMBL" id="KAF7138217.1"/>
    </source>
</evidence>
<feature type="compositionally biased region" description="Polar residues" evidence="3">
    <location>
        <begin position="35"/>
        <end position="57"/>
    </location>
</feature>
<dbReference type="Pfam" id="PF13236">
    <property type="entry name" value="CLU"/>
    <property type="match status" value="2"/>
</dbReference>
<dbReference type="InterPro" id="IPR023231">
    <property type="entry name" value="GSKIP_dom_sf"/>
</dbReference>
<dbReference type="FunFam" id="3.30.2280.10:FF:000002">
    <property type="entry name" value="Clustered mitochondria protein homolog"/>
    <property type="match status" value="1"/>
</dbReference>
<feature type="region of interest" description="Disordered" evidence="3">
    <location>
        <begin position="974"/>
        <end position="1003"/>
    </location>
</feature>
<dbReference type="PANTHER" id="PTHR12601">
    <property type="entry name" value="EUKARYOTIC TRANSLATION INITIATION FACTOR 3 SUBUNIT EIF-3"/>
    <property type="match status" value="1"/>
</dbReference>
<keyword evidence="1" id="KW-0963">Cytoplasm</keyword>
<dbReference type="Pfam" id="PF05303">
    <property type="entry name" value="GSKIP_dom"/>
    <property type="match status" value="1"/>
</dbReference>
<sequence length="1497" mass="163446">MAGKSNKGRNRRGSHNAPNSSEAASLSDVPVKENISLSESSKSTSNGEVPVTESTSVEPELKQLETANSESQSKQGTISGPILCKSFSFVVMNLKFDASPGLLTPLVELLFQPFNIGLRHLTDLGFFLDASTWTGLIWEFVLDAGEVHLYPVSVKTQGGEKLDLQLSPGDSVMDVRQFLLDAPETCFFTCYDLLLVTKDGSVHQLEDYNEISEVADITTGDCSLEMVAALYDDRSIRAHVHRTRELLSLYTLHSSLSTSLALQHDSGKSQPANSGDAAKTEVPELDSLGFMDDVTGSLTNLLSSPPQEIKCLESIVFSSLNPPPGYRRLVGDLIYLDVTTLEGNKLCITGTTKMFYVNSSMGNVLDPRPCKAASESATLIGLMQKISPKFKKAFREILERKASAHPFENVQSLLPPNSWLGLYPLPDHKRNAARAESELTLSFGSELIGMQRDWNEELQSCREFPRTNPQERILRDRALYKVTSDFVDAAISGAIGVISRCIPPINPTDPECFHMYVHNNIFFSFAVDADLEQLSRKRIADNNLKSDSISSVSNSSEKTSTNKLPFSAARVPSGDKSNGTSTEDIGCAMDSASEVRSETQLAESEQATYASANNDLKGTKAYQEVDVSGLYNLAMAIIDYRGHRVVAQSVLPGILQGDKSDSLLYGSVDNGKKICWKEDFHSKVLEAAKRLHVKEHMVFDGSGNAFKLAAPVECKGIVGSDDRHYLLDLMRVTPRDANYTGPGSRFCILRPELISAFCQAEAAERPKSSCETKGELPGSNESPNVNGSEELVRTEADASLTSSDAQDVLKEGKCEAAQECGSSSVRNGDICEEISFNPNVFTEFKLAGGEEETAADEENVRKVSLYLRDTVLPKFIQDLCTLEVSPMDGQTLTEALHAHGINIRYIGKVAEGTKHLPHLWDLCSNEIVVRSAKHVLKDVLRDSEDHDVGPAIAHFFNCFFGNCQATAAVKGTPNGVQSRAQKKDHAGYQGKSSRGHGRGTNGGYSRKEQWPYLNITSESLWSDIVEFAKVKYQFELPEDARSRVKKISVIRNLCQKVRQRCVAPPMEVEKQIVALMAEIEGRCHLEPEGVGIVIAARKYDLDVVAPFSTSDFLDVRPVVKHSIPVCSEAKDLVETGKVQLAEGMLTEAYALFSEAFTILQQVTGPMHREVANCCRYGNMALFYHGLNQTELALRHMSRALLLLSLSSGPDHPDVAATFINVAMMYQDIGNMNTALRYLQEALKKNERLLGEEHIQTAVCYHALAIAFNCMGAFKLSHQHEKKTYDILVKQLGEEDSRTRDSQNWMKTFKMRELQMNTQKQKGQTLNADSAQKAIDILKAHPDLLHAFQAAAAAGGSGSSGPPANKSLNSAIIGEALPRGRGVDERAARAAAEVRKKAAARGLLIRPHGVPVQALPPLTQLLNIINSGISPEAENNNEAGGAKKEANGHPSSGPADGPDAQPELGQQDQAPVGLGTGLAALDAKKQKMKPKSPREGLN</sequence>
<comment type="caution">
    <text evidence="5">The sequence shown here is derived from an EMBL/GenBank/DDBJ whole genome shotgun (WGS) entry which is preliminary data.</text>
</comment>
<dbReference type="EMBL" id="WJXA01000007">
    <property type="protein sequence ID" value="KAF7138217.1"/>
    <property type="molecule type" value="Genomic_DNA"/>
</dbReference>
<dbReference type="InterPro" id="IPR019734">
    <property type="entry name" value="TPR_rpt"/>
</dbReference>
<evidence type="ECO:0000256" key="2">
    <source>
        <dbReference type="PROSITE-ProRule" id="PRU00339"/>
    </source>
</evidence>
<evidence type="ECO:0000256" key="1">
    <source>
        <dbReference type="ARBA" id="ARBA00022490"/>
    </source>
</evidence>
<keyword evidence="2" id="KW-0802">TPR repeat</keyword>
<feature type="region of interest" description="Disordered" evidence="3">
    <location>
        <begin position="768"/>
        <end position="787"/>
    </location>
</feature>
<dbReference type="Pfam" id="PF15044">
    <property type="entry name" value="CLU_N"/>
    <property type="match status" value="1"/>
</dbReference>
<feature type="region of interest" description="Disordered" evidence="3">
    <location>
        <begin position="1431"/>
        <end position="1497"/>
    </location>
</feature>
<organism evidence="5 6">
    <name type="scientific">Rhododendron simsii</name>
    <name type="common">Sims's rhododendron</name>
    <dbReference type="NCBI Taxonomy" id="118357"/>
    <lineage>
        <taxon>Eukaryota</taxon>
        <taxon>Viridiplantae</taxon>
        <taxon>Streptophyta</taxon>
        <taxon>Embryophyta</taxon>
        <taxon>Tracheophyta</taxon>
        <taxon>Spermatophyta</taxon>
        <taxon>Magnoliopsida</taxon>
        <taxon>eudicotyledons</taxon>
        <taxon>Gunneridae</taxon>
        <taxon>Pentapetalae</taxon>
        <taxon>asterids</taxon>
        <taxon>Ericales</taxon>
        <taxon>Ericaceae</taxon>
        <taxon>Ericoideae</taxon>
        <taxon>Rhodoreae</taxon>
        <taxon>Rhododendron</taxon>
    </lineage>
</organism>
<dbReference type="Pfam" id="PF13424">
    <property type="entry name" value="TPR_12"/>
    <property type="match status" value="1"/>
</dbReference>
<dbReference type="Proteomes" id="UP000626092">
    <property type="component" value="Unassembled WGS sequence"/>
</dbReference>
<feature type="compositionally biased region" description="Basic residues" evidence="3">
    <location>
        <begin position="1"/>
        <end position="14"/>
    </location>
</feature>
<feature type="region of interest" description="Disordered" evidence="3">
    <location>
        <begin position="1"/>
        <end position="59"/>
    </location>
</feature>
<dbReference type="CDD" id="cd15466">
    <property type="entry name" value="CLU-central"/>
    <property type="match status" value="1"/>
</dbReference>
<dbReference type="InterPro" id="IPR027523">
    <property type="entry name" value="CLU_prot"/>
</dbReference>
<dbReference type="Gene3D" id="1.25.40.10">
    <property type="entry name" value="Tetratricopeptide repeat domain"/>
    <property type="match status" value="1"/>
</dbReference>
<feature type="compositionally biased region" description="Low complexity" evidence="3">
    <location>
        <begin position="546"/>
        <end position="559"/>
    </location>
</feature>
<dbReference type="SUPFAM" id="SSF48452">
    <property type="entry name" value="TPR-like"/>
    <property type="match status" value="1"/>
</dbReference>
<dbReference type="SMART" id="SM00028">
    <property type="entry name" value="TPR"/>
    <property type="match status" value="3"/>
</dbReference>
<feature type="domain" description="Clu" evidence="4">
    <location>
        <begin position="426"/>
        <end position="740"/>
    </location>
</feature>
<dbReference type="PANTHER" id="PTHR12601:SF6">
    <property type="entry name" value="CLUSTERED MITOCHONDRIA PROTEIN HOMOLOG"/>
    <property type="match status" value="1"/>
</dbReference>
<name>A0A834GMA4_RHOSS</name>
<dbReference type="InterPro" id="IPR007967">
    <property type="entry name" value="GSKIP_dom"/>
</dbReference>
<dbReference type="InterPro" id="IPR025697">
    <property type="entry name" value="CLU_dom"/>
</dbReference>
<dbReference type="SUPFAM" id="SSF103107">
    <property type="entry name" value="Hypothetical protein c14orf129, hspc210"/>
    <property type="match status" value="1"/>
</dbReference>
<evidence type="ECO:0000256" key="3">
    <source>
        <dbReference type="SAM" id="MobiDB-lite"/>
    </source>
</evidence>
<evidence type="ECO:0000313" key="6">
    <source>
        <dbReference type="Proteomes" id="UP000626092"/>
    </source>
</evidence>
<dbReference type="Pfam" id="PF12807">
    <property type="entry name" value="eIF3_p135"/>
    <property type="match status" value="1"/>
</dbReference>
<dbReference type="PROSITE" id="PS50005">
    <property type="entry name" value="TPR"/>
    <property type="match status" value="1"/>
</dbReference>
<protein>
    <recommendedName>
        <fullName evidence="4">Clu domain-containing protein</fullName>
    </recommendedName>
</protein>
<dbReference type="InterPro" id="IPR033646">
    <property type="entry name" value="CLU-central"/>
</dbReference>
<dbReference type="Gene3D" id="3.30.2280.10">
    <property type="entry name" value="Hypothetical protein (hspc210)"/>
    <property type="match status" value="1"/>
</dbReference>
<dbReference type="OrthoDB" id="1414216at2759"/>
<reference evidence="5" key="1">
    <citation type="submission" date="2019-11" db="EMBL/GenBank/DDBJ databases">
        <authorList>
            <person name="Liu Y."/>
            <person name="Hou J."/>
            <person name="Li T.-Q."/>
            <person name="Guan C.-H."/>
            <person name="Wu X."/>
            <person name="Wu H.-Z."/>
            <person name="Ling F."/>
            <person name="Zhang R."/>
            <person name="Shi X.-G."/>
            <person name="Ren J.-P."/>
            <person name="Chen E.-F."/>
            <person name="Sun J.-M."/>
        </authorList>
    </citation>
    <scope>NUCLEOTIDE SEQUENCE</scope>
    <source>
        <strain evidence="5">Adult_tree_wgs_1</strain>
        <tissue evidence="5">Leaves</tissue>
    </source>
</reference>
<dbReference type="PROSITE" id="PS51823">
    <property type="entry name" value="CLU"/>
    <property type="match status" value="1"/>
</dbReference>
<dbReference type="GO" id="GO:0005737">
    <property type="term" value="C:cytoplasm"/>
    <property type="evidence" value="ECO:0007669"/>
    <property type="project" value="TreeGrafter"/>
</dbReference>
<evidence type="ECO:0000259" key="4">
    <source>
        <dbReference type="PROSITE" id="PS51823"/>
    </source>
</evidence>
<accession>A0A834GMA4</accession>
<dbReference type="InterPro" id="IPR028275">
    <property type="entry name" value="CLU_N"/>
</dbReference>
<feature type="repeat" description="TPR" evidence="2">
    <location>
        <begin position="1215"/>
        <end position="1248"/>
    </location>
</feature>
<proteinExistence type="predicted"/>
<keyword evidence="6" id="KW-1185">Reference proteome</keyword>
<dbReference type="InterPro" id="IPR011990">
    <property type="entry name" value="TPR-like_helical_dom_sf"/>
</dbReference>